<keyword evidence="1" id="KW-0812">Transmembrane</keyword>
<comment type="caution">
    <text evidence="2">The sequence shown here is derived from an EMBL/GenBank/DDBJ whole genome shotgun (WGS) entry which is preliminary data.</text>
</comment>
<evidence type="ECO:0000313" key="2">
    <source>
        <dbReference type="EMBL" id="MBC2962279.1"/>
    </source>
</evidence>
<reference evidence="2 3" key="1">
    <citation type="submission" date="2020-08" db="EMBL/GenBank/DDBJ databases">
        <title>novel species in genus Nocardioides.</title>
        <authorList>
            <person name="Zhang G."/>
        </authorList>
    </citation>
    <scope>NUCLEOTIDE SEQUENCE [LARGE SCALE GENOMIC DNA]</scope>
    <source>
        <strain evidence="2 3">SC8A-24</strain>
    </source>
</reference>
<proteinExistence type="predicted"/>
<gene>
    <name evidence="2" type="ORF">H7344_18475</name>
</gene>
<dbReference type="EMBL" id="JACMYC010000019">
    <property type="protein sequence ID" value="MBC2962279.1"/>
    <property type="molecule type" value="Genomic_DNA"/>
</dbReference>
<evidence type="ECO:0000256" key="1">
    <source>
        <dbReference type="SAM" id="Phobius"/>
    </source>
</evidence>
<sequence length="49" mass="5028">MTRATHVAGSIGDLASDSMGTSLTVFHTLIGLGLLFWATAIALVVGRVV</sequence>
<accession>A0ABR6UCV0</accession>
<keyword evidence="3" id="KW-1185">Reference proteome</keyword>
<name>A0ABR6UCV0_9ACTN</name>
<protein>
    <submittedName>
        <fullName evidence="2">Uncharacterized protein</fullName>
    </submittedName>
</protein>
<evidence type="ECO:0000313" key="3">
    <source>
        <dbReference type="Proteomes" id="UP000604001"/>
    </source>
</evidence>
<keyword evidence="1" id="KW-0472">Membrane</keyword>
<dbReference type="Proteomes" id="UP000604001">
    <property type="component" value="Unassembled WGS sequence"/>
</dbReference>
<organism evidence="2 3">
    <name type="scientific">Nocardioides deserti</name>
    <dbReference type="NCBI Taxonomy" id="1588644"/>
    <lineage>
        <taxon>Bacteria</taxon>
        <taxon>Bacillati</taxon>
        <taxon>Actinomycetota</taxon>
        <taxon>Actinomycetes</taxon>
        <taxon>Propionibacteriales</taxon>
        <taxon>Nocardioidaceae</taxon>
        <taxon>Nocardioides</taxon>
    </lineage>
</organism>
<keyword evidence="1" id="KW-1133">Transmembrane helix</keyword>
<feature type="transmembrane region" description="Helical" evidence="1">
    <location>
        <begin position="25"/>
        <end position="45"/>
    </location>
</feature>
<dbReference type="RefSeq" id="WP_186347460.1">
    <property type="nucleotide sequence ID" value="NZ_BMMR01000008.1"/>
</dbReference>